<dbReference type="InterPro" id="IPR036910">
    <property type="entry name" value="HMG_box_dom_sf"/>
</dbReference>
<evidence type="ECO:0000313" key="5">
    <source>
        <dbReference type="EMBL" id="PPQ74661.1"/>
    </source>
</evidence>
<dbReference type="GO" id="GO:0005634">
    <property type="term" value="C:nucleus"/>
    <property type="evidence" value="ECO:0007669"/>
    <property type="project" value="UniProtKB-UniRule"/>
</dbReference>
<dbReference type="InterPro" id="IPR050140">
    <property type="entry name" value="SRY-related_HMG-box_TF-like"/>
</dbReference>
<dbReference type="Proteomes" id="UP000284706">
    <property type="component" value="Unassembled WGS sequence"/>
</dbReference>
<protein>
    <recommendedName>
        <fullName evidence="4">HMG box domain-containing protein</fullName>
    </recommendedName>
</protein>
<keyword evidence="6" id="KW-1185">Reference proteome</keyword>
<dbReference type="InParanoid" id="A0A409W7Z7"/>
<dbReference type="Gene3D" id="1.10.30.10">
    <property type="entry name" value="High mobility group box domain"/>
    <property type="match status" value="1"/>
</dbReference>
<accession>A0A409W7Z7</accession>
<dbReference type="PROSITE" id="PS50118">
    <property type="entry name" value="HMG_BOX_2"/>
    <property type="match status" value="1"/>
</dbReference>
<dbReference type="OrthoDB" id="6247875at2759"/>
<feature type="DNA-binding region" description="HMG box" evidence="3">
    <location>
        <begin position="24"/>
        <end position="92"/>
    </location>
</feature>
<dbReference type="AlphaFoldDB" id="A0A409W7Z7"/>
<dbReference type="InterPro" id="IPR009071">
    <property type="entry name" value="HMG_box_dom"/>
</dbReference>
<evidence type="ECO:0000313" key="6">
    <source>
        <dbReference type="Proteomes" id="UP000284706"/>
    </source>
</evidence>
<dbReference type="GO" id="GO:0000978">
    <property type="term" value="F:RNA polymerase II cis-regulatory region sequence-specific DNA binding"/>
    <property type="evidence" value="ECO:0007669"/>
    <property type="project" value="TreeGrafter"/>
</dbReference>
<dbReference type="SUPFAM" id="SSF47095">
    <property type="entry name" value="HMG-box"/>
    <property type="match status" value="1"/>
</dbReference>
<name>A0A409W7Z7_9AGAR</name>
<dbReference type="GO" id="GO:0001228">
    <property type="term" value="F:DNA-binding transcription activator activity, RNA polymerase II-specific"/>
    <property type="evidence" value="ECO:0007669"/>
    <property type="project" value="TreeGrafter"/>
</dbReference>
<reference evidence="5 6" key="1">
    <citation type="journal article" date="2018" name="Evol. Lett.">
        <title>Horizontal gene cluster transfer increased hallucinogenic mushroom diversity.</title>
        <authorList>
            <person name="Reynolds H.T."/>
            <person name="Vijayakumar V."/>
            <person name="Gluck-Thaler E."/>
            <person name="Korotkin H.B."/>
            <person name="Matheny P.B."/>
            <person name="Slot J.C."/>
        </authorList>
    </citation>
    <scope>NUCLEOTIDE SEQUENCE [LARGE SCALE GENOMIC DNA]</scope>
    <source>
        <strain evidence="5 6">SRW20</strain>
    </source>
</reference>
<dbReference type="SMART" id="SM00398">
    <property type="entry name" value="HMG"/>
    <property type="match status" value="1"/>
</dbReference>
<feature type="domain" description="HMG box" evidence="4">
    <location>
        <begin position="24"/>
        <end position="92"/>
    </location>
</feature>
<dbReference type="CDD" id="cd01389">
    <property type="entry name" value="HMG-box_ROX1-like"/>
    <property type="match status" value="1"/>
</dbReference>
<dbReference type="EMBL" id="NHYE01005324">
    <property type="protein sequence ID" value="PPQ74661.1"/>
    <property type="molecule type" value="Genomic_DNA"/>
</dbReference>
<dbReference type="PANTHER" id="PTHR10270:SF161">
    <property type="entry name" value="SEX-DETERMINING REGION Y PROTEIN"/>
    <property type="match status" value="1"/>
</dbReference>
<keyword evidence="3" id="KW-0539">Nucleus</keyword>
<keyword evidence="2" id="KW-0804">Transcription</keyword>
<proteinExistence type="predicted"/>
<comment type="caution">
    <text evidence="5">The sequence shown here is derived from an EMBL/GenBank/DDBJ whole genome shotgun (WGS) entry which is preliminary data.</text>
</comment>
<organism evidence="5 6">
    <name type="scientific">Gymnopilus dilepis</name>
    <dbReference type="NCBI Taxonomy" id="231916"/>
    <lineage>
        <taxon>Eukaryota</taxon>
        <taxon>Fungi</taxon>
        <taxon>Dikarya</taxon>
        <taxon>Basidiomycota</taxon>
        <taxon>Agaricomycotina</taxon>
        <taxon>Agaricomycetes</taxon>
        <taxon>Agaricomycetidae</taxon>
        <taxon>Agaricales</taxon>
        <taxon>Agaricineae</taxon>
        <taxon>Hymenogastraceae</taxon>
        <taxon>Gymnopilus</taxon>
    </lineage>
</organism>
<evidence type="ECO:0000256" key="3">
    <source>
        <dbReference type="PROSITE-ProRule" id="PRU00267"/>
    </source>
</evidence>
<dbReference type="GO" id="GO:0030154">
    <property type="term" value="P:cell differentiation"/>
    <property type="evidence" value="ECO:0007669"/>
    <property type="project" value="TreeGrafter"/>
</dbReference>
<dbReference type="PANTHER" id="PTHR10270">
    <property type="entry name" value="SOX TRANSCRIPTION FACTOR"/>
    <property type="match status" value="1"/>
</dbReference>
<keyword evidence="1 3" id="KW-0238">DNA-binding</keyword>
<dbReference type="Pfam" id="PF00505">
    <property type="entry name" value="HMG_box"/>
    <property type="match status" value="1"/>
</dbReference>
<evidence type="ECO:0000256" key="2">
    <source>
        <dbReference type="ARBA" id="ARBA00023163"/>
    </source>
</evidence>
<evidence type="ECO:0000256" key="1">
    <source>
        <dbReference type="ARBA" id="ARBA00023125"/>
    </source>
</evidence>
<sequence length="312" mass="33885">MARSKVEIEDIDEECQEVTAKEHIPRPSNPFILYRRDQIRKGGAKFLGKKQSELSKIIGPKWKAESEAVRKHYEEKSKLEKANHALRHPGYVYRPKKGKKNPKKKQISKASIVKQESADFTFVFSVDGAQQTTSGVQRAMAPAASSASSSPSGSSARSLSPLSVFDGLSNGSCVSLAASSSSSSSLSSPEAGLPLSLPSAPRAATPLDFQGYQNVDVKPQQLLHFNPLSQASWVPAIPKYHSNPAYVDAAPFSLPHNLNFSYTQQGYFPYDASLPDDYLGMEDAQAVHSGWQIPSSGDGSGEFSFGDYLNVI</sequence>
<dbReference type="STRING" id="231916.A0A409W7Z7"/>
<gene>
    <name evidence="5" type="ORF">CVT26_005531</name>
</gene>
<evidence type="ECO:0000259" key="4">
    <source>
        <dbReference type="PROSITE" id="PS50118"/>
    </source>
</evidence>